<evidence type="ECO:0000313" key="2">
    <source>
        <dbReference type="Proteomes" id="UP001470230"/>
    </source>
</evidence>
<evidence type="ECO:0000313" key="1">
    <source>
        <dbReference type="EMBL" id="KAK8876419.1"/>
    </source>
</evidence>
<name>A0ABR2JF82_9EUKA</name>
<dbReference type="EMBL" id="JAPFFF010000012">
    <property type="protein sequence ID" value="KAK8876419.1"/>
    <property type="molecule type" value="Genomic_DNA"/>
</dbReference>
<proteinExistence type="predicted"/>
<sequence>MKYADCRLHTMMIPYRDRDSFGALSWDEITGALEYCPGNAPITITKAEAELEVEFDDVLFRKSEMDERMAELEARISALENK</sequence>
<accession>A0ABR2JF82</accession>
<gene>
    <name evidence="1" type="ORF">M9Y10_006626</name>
</gene>
<reference evidence="1 2" key="1">
    <citation type="submission" date="2024-04" db="EMBL/GenBank/DDBJ databases">
        <title>Tritrichomonas musculus Genome.</title>
        <authorList>
            <person name="Alves-Ferreira E."/>
            <person name="Grigg M."/>
            <person name="Lorenzi H."/>
            <person name="Galac M."/>
        </authorList>
    </citation>
    <scope>NUCLEOTIDE SEQUENCE [LARGE SCALE GENOMIC DNA]</scope>
    <source>
        <strain evidence="1 2">EAF2021</strain>
    </source>
</reference>
<protein>
    <submittedName>
        <fullName evidence="1">Uncharacterized protein</fullName>
    </submittedName>
</protein>
<dbReference type="Proteomes" id="UP001470230">
    <property type="component" value="Unassembled WGS sequence"/>
</dbReference>
<comment type="caution">
    <text evidence="1">The sequence shown here is derived from an EMBL/GenBank/DDBJ whole genome shotgun (WGS) entry which is preliminary data.</text>
</comment>
<organism evidence="1 2">
    <name type="scientific">Tritrichomonas musculus</name>
    <dbReference type="NCBI Taxonomy" id="1915356"/>
    <lineage>
        <taxon>Eukaryota</taxon>
        <taxon>Metamonada</taxon>
        <taxon>Parabasalia</taxon>
        <taxon>Tritrichomonadida</taxon>
        <taxon>Tritrichomonadidae</taxon>
        <taxon>Tritrichomonas</taxon>
    </lineage>
</organism>
<keyword evidence="2" id="KW-1185">Reference proteome</keyword>